<feature type="domain" description="SGNH hydrolase-type esterase" evidence="1">
    <location>
        <begin position="232"/>
        <end position="423"/>
    </location>
</feature>
<evidence type="ECO:0000313" key="3">
    <source>
        <dbReference type="Proteomes" id="UP000281594"/>
    </source>
</evidence>
<name>A0A3L8RHT5_STRRN</name>
<dbReference type="Proteomes" id="UP000281594">
    <property type="component" value="Unassembled WGS sequence"/>
</dbReference>
<proteinExistence type="predicted"/>
<dbReference type="AlphaFoldDB" id="A0A3L8RHT5"/>
<evidence type="ECO:0000259" key="1">
    <source>
        <dbReference type="Pfam" id="PF13472"/>
    </source>
</evidence>
<organism evidence="2 3">
    <name type="scientific">Streptomyces rapamycinicus (strain ATCC 29253 / DSM 41530 / NRRL 5491 / AYB-994)</name>
    <name type="common">Streptomyces hygroscopicus (strain ATCC 29253)</name>
    <dbReference type="NCBI Taxonomy" id="1343740"/>
    <lineage>
        <taxon>Bacteria</taxon>
        <taxon>Bacillati</taxon>
        <taxon>Actinomycetota</taxon>
        <taxon>Actinomycetes</taxon>
        <taxon>Kitasatosporales</taxon>
        <taxon>Streptomycetaceae</taxon>
        <taxon>Streptomyces</taxon>
        <taxon>Streptomyces violaceusniger group</taxon>
    </lineage>
</organism>
<dbReference type="CDD" id="cd01830">
    <property type="entry name" value="XynE_like"/>
    <property type="match status" value="1"/>
</dbReference>
<dbReference type="InterPro" id="IPR036514">
    <property type="entry name" value="SGNH_hydro_sf"/>
</dbReference>
<sequence length="441" mass="47206">MSMPPMPRRTGYAVLAALAAVVILVSTAIFIGLGGDKGGSDPRAQGARGSAAPASAGAWVGTWSTSAAAAEPRTLRGGPSGMSIRNVVHTSIGGTSTRIQLSNFYSSRPLTITHASVALAAAPSNPTAAAGTMRRLSFNNRTWVTIPPGKAATSDPVRLAVPDAADLLVTTYTPQASGSVTYHPHARQTSYMARGDRTEDTAGSAYTQQSPYWRYLTGVDVWSKQAEGAVAVLGDSITDGITSTAGANHRWTDFLSERLRSEPGAPRFGVLNQGISGNRVLSDGTQFPPNNPSGLSRFDRDVLSRTGVKAVIIELGVNDILRIPHQTDPNRIVWGLKRLTEQAHARGLRVIGATLTPFYGHRGYTPRLDAVREQVNTQIRAGRVFDEVVDFDKALRDPISPLRLRPMFDSGDHLHPSDDGYRAMARALNLDHLRGRTAAEL</sequence>
<gene>
    <name evidence="2" type="ORF">D3C57_113260</name>
</gene>
<dbReference type="PANTHER" id="PTHR43784:SF2">
    <property type="entry name" value="GDSL-LIKE LIPASE_ACYLHYDROLASE, PUTATIVE (AFU_ORTHOLOGUE AFUA_2G00820)-RELATED"/>
    <property type="match status" value="1"/>
</dbReference>
<protein>
    <submittedName>
        <fullName evidence="2">Lipolytic protein G-D-S-L family</fullName>
    </submittedName>
</protein>
<dbReference type="STRING" id="1343740.M271_30385"/>
<evidence type="ECO:0000313" key="2">
    <source>
        <dbReference type="EMBL" id="RLV79355.1"/>
    </source>
</evidence>
<dbReference type="SUPFAM" id="SSF52266">
    <property type="entry name" value="SGNH hydrolase"/>
    <property type="match status" value="1"/>
</dbReference>
<dbReference type="Gene3D" id="3.40.50.1110">
    <property type="entry name" value="SGNH hydrolase"/>
    <property type="match status" value="1"/>
</dbReference>
<dbReference type="InterPro" id="IPR013830">
    <property type="entry name" value="SGNH_hydro"/>
</dbReference>
<dbReference type="Pfam" id="PF13472">
    <property type="entry name" value="Lipase_GDSL_2"/>
    <property type="match status" value="1"/>
</dbReference>
<dbReference type="InterPro" id="IPR053140">
    <property type="entry name" value="GDSL_Rv0518-like"/>
</dbReference>
<reference evidence="2 3" key="1">
    <citation type="journal article" date="2018" name="J. Biol. Chem.">
        <title>Discovery of the actinoplanic acid pathway in Streptomyces rapamycinicus reveals a genetically conserved synergism with rapamycin.</title>
        <authorList>
            <person name="Mrak P."/>
            <person name="Krastel P."/>
            <person name="Pivk Lukancic P."/>
            <person name="Tao J."/>
            <person name="Pistorius D."/>
            <person name="Moore C.M."/>
        </authorList>
    </citation>
    <scope>NUCLEOTIDE SEQUENCE [LARGE SCALE GENOMIC DNA]</scope>
    <source>
        <strain evidence="2 3">NRRL 5491</strain>
    </source>
</reference>
<dbReference type="PANTHER" id="PTHR43784">
    <property type="entry name" value="GDSL-LIKE LIPASE/ACYLHYDROLASE, PUTATIVE (AFU_ORTHOLOGUE AFUA_2G00820)-RELATED"/>
    <property type="match status" value="1"/>
</dbReference>
<comment type="caution">
    <text evidence="2">The sequence shown here is derived from an EMBL/GenBank/DDBJ whole genome shotgun (WGS) entry which is preliminary data.</text>
</comment>
<dbReference type="EMBL" id="QYCY01000001">
    <property type="protein sequence ID" value="RLV79355.1"/>
    <property type="molecule type" value="Genomic_DNA"/>
</dbReference>
<accession>A0A3L8RHT5</accession>